<dbReference type="Gene3D" id="3.30.70.270">
    <property type="match status" value="1"/>
</dbReference>
<comment type="catalytic activity">
    <reaction evidence="2">
        <text>2 GTP = 3',3'-c-di-GMP + 2 diphosphate</text>
        <dbReference type="Rhea" id="RHEA:24898"/>
        <dbReference type="ChEBI" id="CHEBI:33019"/>
        <dbReference type="ChEBI" id="CHEBI:37565"/>
        <dbReference type="ChEBI" id="CHEBI:58805"/>
        <dbReference type="EC" id="2.7.7.65"/>
    </reaction>
</comment>
<dbReference type="SUPFAM" id="SSF55073">
    <property type="entry name" value="Nucleotide cyclase"/>
    <property type="match status" value="1"/>
</dbReference>
<dbReference type="InterPro" id="IPR050469">
    <property type="entry name" value="Diguanylate_Cyclase"/>
</dbReference>
<proteinExistence type="predicted"/>
<reference evidence="5 6" key="1">
    <citation type="submission" date="2024-06" db="EMBL/GenBank/DDBJ databases">
        <authorList>
            <person name="Steensen K."/>
            <person name="Seneca J."/>
            <person name="Bartlau N."/>
            <person name="Yu A.X."/>
            <person name="Polz M.F."/>
        </authorList>
    </citation>
    <scope>NUCLEOTIDE SEQUENCE [LARGE SCALE GENOMIC DNA]</scope>
    <source>
        <strain evidence="5 6">1F9</strain>
    </source>
</reference>
<comment type="caution">
    <text evidence="5">The sequence shown here is derived from an EMBL/GenBank/DDBJ whole genome shotgun (WGS) entry which is preliminary data.</text>
</comment>
<feature type="transmembrane region" description="Helical" evidence="3">
    <location>
        <begin position="93"/>
        <end position="116"/>
    </location>
</feature>
<feature type="transmembrane region" description="Helical" evidence="3">
    <location>
        <begin position="122"/>
        <end position="142"/>
    </location>
</feature>
<keyword evidence="5" id="KW-0808">Transferase</keyword>
<keyword evidence="5" id="KW-0548">Nucleotidyltransferase</keyword>
<keyword evidence="3" id="KW-0812">Transmembrane</keyword>
<feature type="transmembrane region" description="Helical" evidence="3">
    <location>
        <begin position="6"/>
        <end position="27"/>
    </location>
</feature>
<dbReference type="Proteomes" id="UP001569175">
    <property type="component" value="Unassembled WGS sequence"/>
</dbReference>
<feature type="transmembrane region" description="Helical" evidence="3">
    <location>
        <begin position="194"/>
        <end position="213"/>
    </location>
</feature>
<evidence type="ECO:0000256" key="1">
    <source>
        <dbReference type="ARBA" id="ARBA00012528"/>
    </source>
</evidence>
<evidence type="ECO:0000259" key="4">
    <source>
        <dbReference type="PROSITE" id="PS50887"/>
    </source>
</evidence>
<feature type="domain" description="GGDEF" evidence="4">
    <location>
        <begin position="255"/>
        <end position="386"/>
    </location>
</feature>
<evidence type="ECO:0000313" key="5">
    <source>
        <dbReference type="EMBL" id="MEZ8051783.1"/>
    </source>
</evidence>
<keyword evidence="3" id="KW-0472">Membrane</keyword>
<evidence type="ECO:0000256" key="3">
    <source>
        <dbReference type="SAM" id="Phobius"/>
    </source>
</evidence>
<evidence type="ECO:0000256" key="2">
    <source>
        <dbReference type="ARBA" id="ARBA00034247"/>
    </source>
</evidence>
<feature type="transmembrane region" description="Helical" evidence="3">
    <location>
        <begin position="68"/>
        <end position="86"/>
    </location>
</feature>
<dbReference type="InterPro" id="IPR000160">
    <property type="entry name" value="GGDEF_dom"/>
</dbReference>
<dbReference type="SMART" id="SM00267">
    <property type="entry name" value="GGDEF"/>
    <property type="match status" value="1"/>
</dbReference>
<name>A0ABV4KJD1_9VIBR</name>
<dbReference type="InterPro" id="IPR029787">
    <property type="entry name" value="Nucleotide_cyclase"/>
</dbReference>
<dbReference type="NCBIfam" id="TIGR00254">
    <property type="entry name" value="GGDEF"/>
    <property type="match status" value="1"/>
</dbReference>
<dbReference type="PANTHER" id="PTHR45138:SF9">
    <property type="entry name" value="DIGUANYLATE CYCLASE DGCM-RELATED"/>
    <property type="match status" value="1"/>
</dbReference>
<keyword evidence="3" id="KW-1133">Transmembrane helix</keyword>
<protein>
    <recommendedName>
        <fullName evidence="1">diguanylate cyclase</fullName>
        <ecNumber evidence="1">2.7.7.65</ecNumber>
    </recommendedName>
</protein>
<gene>
    <name evidence="5" type="ORF">ACED57_01300</name>
</gene>
<dbReference type="EC" id="2.7.7.65" evidence="1"/>
<feature type="transmembrane region" description="Helical" evidence="3">
    <location>
        <begin position="154"/>
        <end position="174"/>
    </location>
</feature>
<dbReference type="PANTHER" id="PTHR45138">
    <property type="entry name" value="REGULATORY COMPONENTS OF SENSORY TRANSDUCTION SYSTEM"/>
    <property type="match status" value="1"/>
</dbReference>
<dbReference type="PROSITE" id="PS50887">
    <property type="entry name" value="GGDEF"/>
    <property type="match status" value="1"/>
</dbReference>
<dbReference type="RefSeq" id="WP_241909256.1">
    <property type="nucleotide sequence ID" value="NZ_JBFRME010000015.1"/>
</dbReference>
<feature type="transmembrane region" description="Helical" evidence="3">
    <location>
        <begin position="39"/>
        <end position="62"/>
    </location>
</feature>
<sequence length="405" mass="45635">MTLDLDIRTLCLIMVFLSGTYCIGLVIKQQSQARILGMRSFFCAIFLLMVGFSLLSFGSHISPWLSKITSNMAIAGGFASMVFSLTQLRQSPSLYSVCVFLGLPVVIVTLIYFTLYDASTNARVITMSFYITLCTVASVLVIKTGTVADVKAALVLLMSVFSAHSIFMLVRIWITLKEPNIDDFLQASSIHQLAFIMTAILLSTIGFTYNWLLNARLMQSLYSSSMKDSLTQLYNRRAMNEMLRREWMRSVRHHHPLSVIILDIDHFKQVNDQHGHQTGDQVLKKIGIILQHNLRAADIPFRYGGEEFLIVLPDTRIGEACKVAEKLRIIIEETKFWRQQSANLTASFGLSELWAEDKVPSMIKRADEALYYAKENGRNTVCALTDEQGKLTKQDLPSLASPVQH</sequence>
<dbReference type="GO" id="GO:0052621">
    <property type="term" value="F:diguanylate cyclase activity"/>
    <property type="evidence" value="ECO:0007669"/>
    <property type="project" value="UniProtKB-EC"/>
</dbReference>
<dbReference type="Pfam" id="PF00990">
    <property type="entry name" value="GGDEF"/>
    <property type="match status" value="1"/>
</dbReference>
<accession>A0ABV4KJD1</accession>
<dbReference type="CDD" id="cd01949">
    <property type="entry name" value="GGDEF"/>
    <property type="match status" value="1"/>
</dbReference>
<organism evidence="5 6">
    <name type="scientific">Vibrio atlanticus</name>
    <dbReference type="NCBI Taxonomy" id="693153"/>
    <lineage>
        <taxon>Bacteria</taxon>
        <taxon>Pseudomonadati</taxon>
        <taxon>Pseudomonadota</taxon>
        <taxon>Gammaproteobacteria</taxon>
        <taxon>Vibrionales</taxon>
        <taxon>Vibrionaceae</taxon>
        <taxon>Vibrio</taxon>
    </lineage>
</organism>
<dbReference type="EMBL" id="JBGOOL010000003">
    <property type="protein sequence ID" value="MEZ8051783.1"/>
    <property type="molecule type" value="Genomic_DNA"/>
</dbReference>
<dbReference type="InterPro" id="IPR043128">
    <property type="entry name" value="Rev_trsase/Diguanyl_cyclase"/>
</dbReference>
<keyword evidence="6" id="KW-1185">Reference proteome</keyword>
<evidence type="ECO:0000313" key="6">
    <source>
        <dbReference type="Proteomes" id="UP001569175"/>
    </source>
</evidence>